<evidence type="ECO:0000256" key="7">
    <source>
        <dbReference type="ARBA" id="ARBA00022695"/>
    </source>
</evidence>
<dbReference type="GO" id="GO:0000049">
    <property type="term" value="F:tRNA binding"/>
    <property type="evidence" value="ECO:0007669"/>
    <property type="project" value="TreeGrafter"/>
</dbReference>
<evidence type="ECO:0000256" key="2">
    <source>
        <dbReference type="ARBA" id="ARBA00007663"/>
    </source>
</evidence>
<feature type="domain" description="YrdC-like" evidence="12">
    <location>
        <begin position="9"/>
        <end position="201"/>
    </location>
</feature>
<dbReference type="InterPro" id="IPR050156">
    <property type="entry name" value="TC-AMP_synthase_SUA5"/>
</dbReference>
<evidence type="ECO:0000256" key="4">
    <source>
        <dbReference type="ARBA" id="ARBA00022490"/>
    </source>
</evidence>
<evidence type="ECO:0000256" key="9">
    <source>
        <dbReference type="ARBA" id="ARBA00022840"/>
    </source>
</evidence>
<comment type="subcellular location">
    <subcellularLocation>
        <location evidence="1">Cytoplasm</location>
    </subcellularLocation>
</comment>
<comment type="caution">
    <text evidence="13">The sequence shown here is derived from an EMBL/GenBank/DDBJ whole genome shotgun (WGS) entry which is preliminary data.</text>
</comment>
<evidence type="ECO:0000313" key="14">
    <source>
        <dbReference type="Proteomes" id="UP000028995"/>
    </source>
</evidence>
<dbReference type="InterPro" id="IPR017945">
    <property type="entry name" value="DHBP_synth_RibB-like_a/b_dom"/>
</dbReference>
<organism evidence="13 14">
    <name type="scientific">Bifidobacterium choerinum</name>
    <dbReference type="NCBI Taxonomy" id="35760"/>
    <lineage>
        <taxon>Bacteria</taxon>
        <taxon>Bacillati</taxon>
        <taxon>Actinomycetota</taxon>
        <taxon>Actinomycetes</taxon>
        <taxon>Bifidobacteriales</taxon>
        <taxon>Bifidobacteriaceae</taxon>
        <taxon>Bifidobacterium</taxon>
    </lineage>
</organism>
<dbReference type="eggNOG" id="COG0009">
    <property type="taxonomic scope" value="Bacteria"/>
</dbReference>
<reference evidence="13 14" key="1">
    <citation type="submission" date="2014-03" db="EMBL/GenBank/DDBJ databases">
        <title>Genomics of Bifidobacteria.</title>
        <authorList>
            <person name="Ventura M."/>
            <person name="Milani C."/>
            <person name="Lugli G.A."/>
        </authorList>
    </citation>
    <scope>NUCLEOTIDE SEQUENCE [LARGE SCALE GENOMIC DNA]</scope>
    <source>
        <strain evidence="13 14">LMG 10510</strain>
    </source>
</reference>
<keyword evidence="9" id="KW-0067">ATP-binding</keyword>
<dbReference type="GO" id="GO:0006450">
    <property type="term" value="P:regulation of translational fidelity"/>
    <property type="evidence" value="ECO:0007669"/>
    <property type="project" value="TreeGrafter"/>
</dbReference>
<evidence type="ECO:0000256" key="3">
    <source>
        <dbReference type="ARBA" id="ARBA00012584"/>
    </source>
</evidence>
<dbReference type="GO" id="GO:0061710">
    <property type="term" value="F:L-threonylcarbamoyladenylate synthase"/>
    <property type="evidence" value="ECO:0007669"/>
    <property type="project" value="UniProtKB-EC"/>
</dbReference>
<accession>A0A087AIA7</accession>
<dbReference type="OrthoDB" id="9814580at2"/>
<dbReference type="GO" id="GO:0008033">
    <property type="term" value="P:tRNA processing"/>
    <property type="evidence" value="ECO:0007669"/>
    <property type="project" value="UniProtKB-KW"/>
</dbReference>
<dbReference type="EC" id="2.7.7.87" evidence="3"/>
<evidence type="ECO:0000256" key="5">
    <source>
        <dbReference type="ARBA" id="ARBA00022679"/>
    </source>
</evidence>
<comment type="catalytic activity">
    <reaction evidence="11">
        <text>L-threonine + hydrogencarbonate + ATP = L-threonylcarbamoyladenylate + diphosphate + H2O</text>
        <dbReference type="Rhea" id="RHEA:36407"/>
        <dbReference type="ChEBI" id="CHEBI:15377"/>
        <dbReference type="ChEBI" id="CHEBI:17544"/>
        <dbReference type="ChEBI" id="CHEBI:30616"/>
        <dbReference type="ChEBI" id="CHEBI:33019"/>
        <dbReference type="ChEBI" id="CHEBI:57926"/>
        <dbReference type="ChEBI" id="CHEBI:73682"/>
        <dbReference type="EC" id="2.7.7.87"/>
    </reaction>
</comment>
<dbReference type="GO" id="GO:0005737">
    <property type="term" value="C:cytoplasm"/>
    <property type="evidence" value="ECO:0007669"/>
    <property type="project" value="UniProtKB-SubCell"/>
</dbReference>
<keyword evidence="7" id="KW-0548">Nucleotidyltransferase</keyword>
<dbReference type="EMBL" id="JGYU01000001">
    <property type="protein sequence ID" value="KFI58507.1"/>
    <property type="molecule type" value="Genomic_DNA"/>
</dbReference>
<keyword evidence="8" id="KW-0547">Nucleotide-binding</keyword>
<keyword evidence="14" id="KW-1185">Reference proteome</keyword>
<dbReference type="Proteomes" id="UP000028995">
    <property type="component" value="Unassembled WGS sequence"/>
</dbReference>
<dbReference type="PROSITE" id="PS51163">
    <property type="entry name" value="YRDC"/>
    <property type="match status" value="1"/>
</dbReference>
<evidence type="ECO:0000256" key="1">
    <source>
        <dbReference type="ARBA" id="ARBA00004496"/>
    </source>
</evidence>
<dbReference type="STRING" id="35760.BCHO_0554"/>
<dbReference type="GO" id="GO:0005524">
    <property type="term" value="F:ATP binding"/>
    <property type="evidence" value="ECO:0007669"/>
    <property type="project" value="UniProtKB-KW"/>
</dbReference>
<comment type="similarity">
    <text evidence="2">Belongs to the SUA5 family.</text>
</comment>
<protein>
    <recommendedName>
        <fullName evidence="10">L-threonylcarbamoyladenylate synthase</fullName>
        <ecNumber evidence="3">2.7.7.87</ecNumber>
    </recommendedName>
    <alternativeName>
        <fullName evidence="10">L-threonylcarbamoyladenylate synthase</fullName>
    </alternativeName>
</protein>
<gene>
    <name evidence="13" type="ORF">BCHO_0554</name>
</gene>
<dbReference type="Gene3D" id="3.90.870.10">
    <property type="entry name" value="DHBP synthase"/>
    <property type="match status" value="1"/>
</dbReference>
<name>A0A087AIA7_9BIFI</name>
<dbReference type="NCBIfam" id="TIGR00057">
    <property type="entry name" value="L-threonylcarbamoyladenylate synthase"/>
    <property type="match status" value="1"/>
</dbReference>
<sequence length="219" mass="22902">MSDVRTIDEGSLREARKVVEGGGLIVLPTDTVYGIACDPRNADAIARIYRAKRRPRTKALQVIMASVDDLDGLGLVLPPPLNRLAAQLLPGAFSPIALADDDCTLCTTSRDARGGRTQAIRVPNSHLCLEVLRATGPLAASSANRSGDESAQSVDEAVRAFGDDVDLYLDGGATAGHVASTVVAADPLARDGVEILREGVVPASVIRRMIHMNGGGLGL</sequence>
<proteinExistence type="inferred from homology"/>
<dbReference type="RefSeq" id="WP_024540311.1">
    <property type="nucleotide sequence ID" value="NZ_JBQKLO010000014.1"/>
</dbReference>
<dbReference type="PANTHER" id="PTHR17490:SF16">
    <property type="entry name" value="THREONYLCARBAMOYL-AMP SYNTHASE"/>
    <property type="match status" value="1"/>
</dbReference>
<dbReference type="Pfam" id="PF01300">
    <property type="entry name" value="Sua5_yciO_yrdC"/>
    <property type="match status" value="1"/>
</dbReference>
<dbReference type="GO" id="GO:0003725">
    <property type="term" value="F:double-stranded RNA binding"/>
    <property type="evidence" value="ECO:0007669"/>
    <property type="project" value="InterPro"/>
</dbReference>
<dbReference type="AlphaFoldDB" id="A0A087AIA7"/>
<dbReference type="SUPFAM" id="SSF55821">
    <property type="entry name" value="YrdC/RibB"/>
    <property type="match status" value="1"/>
</dbReference>
<keyword evidence="4" id="KW-0963">Cytoplasm</keyword>
<evidence type="ECO:0000256" key="8">
    <source>
        <dbReference type="ARBA" id="ARBA00022741"/>
    </source>
</evidence>
<evidence type="ECO:0000259" key="12">
    <source>
        <dbReference type="PROSITE" id="PS51163"/>
    </source>
</evidence>
<evidence type="ECO:0000313" key="13">
    <source>
        <dbReference type="EMBL" id="KFI58507.1"/>
    </source>
</evidence>
<keyword evidence="6" id="KW-0819">tRNA processing</keyword>
<evidence type="ECO:0000256" key="10">
    <source>
        <dbReference type="ARBA" id="ARBA00029774"/>
    </source>
</evidence>
<keyword evidence="5" id="KW-0808">Transferase</keyword>
<evidence type="ECO:0000256" key="11">
    <source>
        <dbReference type="ARBA" id="ARBA00048366"/>
    </source>
</evidence>
<dbReference type="PANTHER" id="PTHR17490">
    <property type="entry name" value="SUA5"/>
    <property type="match status" value="1"/>
</dbReference>
<dbReference type="InterPro" id="IPR006070">
    <property type="entry name" value="Sua5-like_dom"/>
</dbReference>
<evidence type="ECO:0000256" key="6">
    <source>
        <dbReference type="ARBA" id="ARBA00022694"/>
    </source>
</evidence>